<organism evidence="3 4">
    <name type="scientific">Kushneria sinocarnis</name>
    <dbReference type="NCBI Taxonomy" id="595502"/>
    <lineage>
        <taxon>Bacteria</taxon>
        <taxon>Pseudomonadati</taxon>
        <taxon>Pseudomonadota</taxon>
        <taxon>Gammaproteobacteria</taxon>
        <taxon>Oceanospirillales</taxon>
        <taxon>Halomonadaceae</taxon>
        <taxon>Kushneria</taxon>
    </lineage>
</organism>
<reference evidence="3 4" key="1">
    <citation type="submission" date="2018-10" db="EMBL/GenBank/DDBJ databases">
        <title>Genomic Encyclopedia of Type Strains, Phase IV (KMG-IV): sequencing the most valuable type-strain genomes for metagenomic binning, comparative biology and taxonomic classification.</title>
        <authorList>
            <person name="Goeker M."/>
        </authorList>
    </citation>
    <scope>NUCLEOTIDE SEQUENCE [LARGE SCALE GENOMIC DNA]</scope>
    <source>
        <strain evidence="3 4">DSM 23229</strain>
    </source>
</reference>
<protein>
    <submittedName>
        <fullName evidence="3">Glucose 1-dehydrogenase</fullName>
    </submittedName>
</protein>
<dbReference type="InterPro" id="IPR036291">
    <property type="entry name" value="NAD(P)-bd_dom_sf"/>
</dbReference>
<dbReference type="AlphaFoldDB" id="A0A420WV50"/>
<dbReference type="PANTHER" id="PTHR43639">
    <property type="entry name" value="OXIDOREDUCTASE, SHORT-CHAIN DEHYDROGENASE/REDUCTASE FAMILY (AFU_ORTHOLOGUE AFUA_5G02870)"/>
    <property type="match status" value="1"/>
</dbReference>
<evidence type="ECO:0000313" key="4">
    <source>
        <dbReference type="Proteomes" id="UP000281975"/>
    </source>
</evidence>
<dbReference type="PRINTS" id="PR00081">
    <property type="entry name" value="GDHRDH"/>
</dbReference>
<dbReference type="PROSITE" id="PS00061">
    <property type="entry name" value="ADH_SHORT"/>
    <property type="match status" value="1"/>
</dbReference>
<evidence type="ECO:0000256" key="2">
    <source>
        <dbReference type="ARBA" id="ARBA00023002"/>
    </source>
</evidence>
<evidence type="ECO:0000313" key="3">
    <source>
        <dbReference type="EMBL" id="RKR02438.1"/>
    </source>
</evidence>
<keyword evidence="4" id="KW-1185">Reference proteome</keyword>
<dbReference type="InterPro" id="IPR020904">
    <property type="entry name" value="Sc_DH/Rdtase_CS"/>
</dbReference>
<dbReference type="SUPFAM" id="SSF51735">
    <property type="entry name" value="NAD(P)-binding Rossmann-fold domains"/>
    <property type="match status" value="1"/>
</dbReference>
<dbReference type="GO" id="GO:0016491">
    <property type="term" value="F:oxidoreductase activity"/>
    <property type="evidence" value="ECO:0007669"/>
    <property type="project" value="UniProtKB-KW"/>
</dbReference>
<comment type="similarity">
    <text evidence="1">Belongs to the short-chain dehydrogenases/reductases (SDR) family.</text>
</comment>
<dbReference type="RefSeq" id="WP_170150062.1">
    <property type="nucleotide sequence ID" value="NZ_RBIN01000006.1"/>
</dbReference>
<sequence length="268" mass="29301">MEISLANRVALVTGANRGIGAAVAESLAEAGADVALHSRKARDEVNILAESLAERHGVRTRVIVGDLSDEQTIDSIFSQFDAHFDRLDILVNNAGFENSHALEEMPLEVWRGVMQVNLEAPFLCSQRAFRRMQAGEHRGGTIINIQSIHDEVVRKGVAHYGVAKSGLKMLTRSAALEWAEYGIRVVGIAPGAIETDINHDDIESLGRDRMNSWIPLGFVGDTADVAGTVVFACSDQARYITGTTLYVDGGYMHNTLRYDERPGHDEIT</sequence>
<dbReference type="Pfam" id="PF13561">
    <property type="entry name" value="adh_short_C2"/>
    <property type="match status" value="1"/>
</dbReference>
<accession>A0A420WV50</accession>
<dbReference type="Gene3D" id="3.40.50.720">
    <property type="entry name" value="NAD(P)-binding Rossmann-like Domain"/>
    <property type="match status" value="1"/>
</dbReference>
<evidence type="ECO:0000256" key="1">
    <source>
        <dbReference type="ARBA" id="ARBA00006484"/>
    </source>
</evidence>
<dbReference type="PRINTS" id="PR00080">
    <property type="entry name" value="SDRFAMILY"/>
</dbReference>
<dbReference type="EMBL" id="RBIN01000006">
    <property type="protein sequence ID" value="RKR02438.1"/>
    <property type="molecule type" value="Genomic_DNA"/>
</dbReference>
<dbReference type="InterPro" id="IPR002347">
    <property type="entry name" value="SDR_fam"/>
</dbReference>
<name>A0A420WV50_9GAMM</name>
<gene>
    <name evidence="3" type="ORF">C7446_2152</name>
</gene>
<proteinExistence type="inferred from homology"/>
<dbReference type="FunFam" id="3.40.50.720:FF:000084">
    <property type="entry name" value="Short-chain dehydrogenase reductase"/>
    <property type="match status" value="1"/>
</dbReference>
<comment type="caution">
    <text evidence="3">The sequence shown here is derived from an EMBL/GenBank/DDBJ whole genome shotgun (WGS) entry which is preliminary data.</text>
</comment>
<dbReference type="Proteomes" id="UP000281975">
    <property type="component" value="Unassembled WGS sequence"/>
</dbReference>
<keyword evidence="2" id="KW-0560">Oxidoreductase</keyword>
<dbReference type="PANTHER" id="PTHR43639:SF1">
    <property type="entry name" value="SHORT-CHAIN DEHYDROGENASE_REDUCTASE FAMILY PROTEIN"/>
    <property type="match status" value="1"/>
</dbReference>